<dbReference type="EMBL" id="HBUF01608948">
    <property type="protein sequence ID" value="CAG6778288.1"/>
    <property type="molecule type" value="Transcribed_RNA"/>
</dbReference>
<evidence type="ECO:0000313" key="1">
    <source>
        <dbReference type="EMBL" id="CAG6778288.1"/>
    </source>
</evidence>
<proteinExistence type="predicted"/>
<dbReference type="AlphaFoldDB" id="A0A8D9F5D8"/>
<organism evidence="1">
    <name type="scientific">Cacopsylla melanoneura</name>
    <dbReference type="NCBI Taxonomy" id="428564"/>
    <lineage>
        <taxon>Eukaryota</taxon>
        <taxon>Metazoa</taxon>
        <taxon>Ecdysozoa</taxon>
        <taxon>Arthropoda</taxon>
        <taxon>Hexapoda</taxon>
        <taxon>Insecta</taxon>
        <taxon>Pterygota</taxon>
        <taxon>Neoptera</taxon>
        <taxon>Paraneoptera</taxon>
        <taxon>Hemiptera</taxon>
        <taxon>Sternorrhyncha</taxon>
        <taxon>Psylloidea</taxon>
        <taxon>Psyllidae</taxon>
        <taxon>Psyllinae</taxon>
        <taxon>Cacopsylla</taxon>
    </lineage>
</organism>
<name>A0A8D9F5D8_9HEMI</name>
<reference evidence="1" key="1">
    <citation type="submission" date="2021-05" db="EMBL/GenBank/DDBJ databases">
        <authorList>
            <person name="Alioto T."/>
            <person name="Alioto T."/>
            <person name="Gomez Garrido J."/>
        </authorList>
    </citation>
    <scope>NUCLEOTIDE SEQUENCE</scope>
</reference>
<accession>A0A8D9F5D8</accession>
<sequence length="100" mass="11229">MCISTNALKHCFKNSSCALKKILSKFSQDTAMLISEISPKFPESTKRQKIQPGPMMGTLHLLQHRHNRRAVSSGRKTLAGRFSEQPCLCKDSNLSLQNIK</sequence>
<protein>
    <submittedName>
        <fullName evidence="1">Uncharacterized protein</fullName>
    </submittedName>
</protein>